<protein>
    <submittedName>
        <fullName evidence="3">Thiolase family protein</fullName>
    </submittedName>
</protein>
<dbReference type="SUPFAM" id="SSF53901">
    <property type="entry name" value="Thiolase-like"/>
    <property type="match status" value="2"/>
</dbReference>
<feature type="domain" description="Thiolase C-terminal" evidence="2">
    <location>
        <begin position="258"/>
        <end position="372"/>
    </location>
</feature>
<comment type="caution">
    <text evidence="3">The sequence shown here is derived from an EMBL/GenBank/DDBJ whole genome shotgun (WGS) entry which is preliminary data.</text>
</comment>
<dbReference type="InterPro" id="IPR055140">
    <property type="entry name" value="Thiolase_C_2"/>
</dbReference>
<dbReference type="InterPro" id="IPR016039">
    <property type="entry name" value="Thiolase-like"/>
</dbReference>
<dbReference type="InterPro" id="IPR002155">
    <property type="entry name" value="Thiolase"/>
</dbReference>
<sequence>MSDVCIVGIGIHPFGRTDGLSGLDQGVFAVRQALADAGVEWPQVQFAYGASDAAGNPDTMVDRLGLTGVQFINVRNGCAAGGSALFSGQMAIKSGEFDLGIAVGFDKHPRGAFNALPSEYNLPDWYGEVGQMVTTQFFAAKIMRYMQMFGISQQTLGRVAEKAFRNAVHAPHAWRRQPVSLEEILEAPLVSDPYTKYMFCSPAEGGVALVLASEKKARELGKPLIRLKAATMRTRPPHSFEVFAPSIDVVEDDSAPRGTASRIASADAFRLAGIGPGDIEVAQLQDTEAGAEIMHMAENGFCADGEQEQWLAEGRTEIGGALPVNTDGGCLACGEPIGASGLRQVYENVVQLRGDGGGRQVQGRGSSHGSSGPKTAYSHVYGAPGVSAVTILER</sequence>
<evidence type="ECO:0000256" key="1">
    <source>
        <dbReference type="SAM" id="MobiDB-lite"/>
    </source>
</evidence>
<dbReference type="Gene3D" id="3.40.47.10">
    <property type="match status" value="1"/>
</dbReference>
<dbReference type="GO" id="GO:0003988">
    <property type="term" value="F:acetyl-CoA C-acyltransferase activity"/>
    <property type="evidence" value="ECO:0007669"/>
    <property type="project" value="UniProtKB-ARBA"/>
</dbReference>
<dbReference type="CDD" id="cd00829">
    <property type="entry name" value="SCP-x_thiolase"/>
    <property type="match status" value="1"/>
</dbReference>
<reference evidence="3 4" key="1">
    <citation type="submission" date="2019-12" db="EMBL/GenBank/DDBJ databases">
        <authorList>
            <person name="Feng G."/>
            <person name="Zhu H."/>
        </authorList>
    </citation>
    <scope>NUCLEOTIDE SEQUENCE [LARGE SCALE GENOMIC DNA]</scope>
    <source>
        <strain evidence="3 4">FGD1</strain>
    </source>
</reference>
<evidence type="ECO:0000259" key="2">
    <source>
        <dbReference type="Pfam" id="PF22691"/>
    </source>
</evidence>
<dbReference type="RefSeq" id="WP_160987344.1">
    <property type="nucleotide sequence ID" value="NZ_WVTD01000027.1"/>
</dbReference>
<name>A0A7X4K8D8_9SPHN</name>
<dbReference type="AlphaFoldDB" id="A0A7X4K8D8"/>
<organism evidence="3 4">
    <name type="scientific">Novosphingobium silvae</name>
    <dbReference type="NCBI Taxonomy" id="2692619"/>
    <lineage>
        <taxon>Bacteria</taxon>
        <taxon>Pseudomonadati</taxon>
        <taxon>Pseudomonadota</taxon>
        <taxon>Alphaproteobacteria</taxon>
        <taxon>Sphingomonadales</taxon>
        <taxon>Sphingomonadaceae</taxon>
        <taxon>Novosphingobium</taxon>
    </lineage>
</organism>
<dbReference type="Pfam" id="PF22691">
    <property type="entry name" value="Thiolase_C_1"/>
    <property type="match status" value="1"/>
</dbReference>
<proteinExistence type="predicted"/>
<dbReference type="EMBL" id="WVTD01000027">
    <property type="protein sequence ID" value="MYM00072.1"/>
    <property type="molecule type" value="Genomic_DNA"/>
</dbReference>
<evidence type="ECO:0000313" key="4">
    <source>
        <dbReference type="Proteomes" id="UP000465810"/>
    </source>
</evidence>
<feature type="region of interest" description="Disordered" evidence="1">
    <location>
        <begin position="354"/>
        <end position="378"/>
    </location>
</feature>
<dbReference type="PANTHER" id="PTHR42870">
    <property type="entry name" value="ACETYL-COA C-ACETYLTRANSFERASE"/>
    <property type="match status" value="1"/>
</dbReference>
<accession>A0A7X4K8D8</accession>
<dbReference type="PIRSF" id="PIRSF000429">
    <property type="entry name" value="Ac-CoA_Ac_transf"/>
    <property type="match status" value="1"/>
</dbReference>
<keyword evidence="4" id="KW-1185">Reference proteome</keyword>
<feature type="compositionally biased region" description="Low complexity" evidence="1">
    <location>
        <begin position="361"/>
        <end position="372"/>
    </location>
</feature>
<dbReference type="PANTHER" id="PTHR42870:SF1">
    <property type="entry name" value="NON-SPECIFIC LIPID-TRANSFER PROTEIN-LIKE 2"/>
    <property type="match status" value="1"/>
</dbReference>
<gene>
    <name evidence="3" type="ORF">GR702_20140</name>
</gene>
<dbReference type="Proteomes" id="UP000465810">
    <property type="component" value="Unassembled WGS sequence"/>
</dbReference>
<evidence type="ECO:0000313" key="3">
    <source>
        <dbReference type="EMBL" id="MYM00072.1"/>
    </source>
</evidence>